<feature type="transmembrane region" description="Helical" evidence="12">
    <location>
        <begin position="238"/>
        <end position="257"/>
    </location>
</feature>
<dbReference type="PANTHER" id="PTHR30188:SF4">
    <property type="entry name" value="PROTEIN TRIGALACTOSYLDIACYLGLYCEROL 1, CHLOROPLASTIC"/>
    <property type="match status" value="1"/>
</dbReference>
<evidence type="ECO:0000256" key="6">
    <source>
        <dbReference type="ARBA" id="ARBA00022448"/>
    </source>
</evidence>
<evidence type="ECO:0000256" key="12">
    <source>
        <dbReference type="RuleBase" id="RU362044"/>
    </source>
</evidence>
<keyword evidence="8 12" id="KW-0997">Cell inner membrane</keyword>
<feature type="transmembrane region" description="Helical" evidence="12">
    <location>
        <begin position="147"/>
        <end position="167"/>
    </location>
</feature>
<gene>
    <name evidence="13" type="ORF">SAMN02745753_02328</name>
</gene>
<dbReference type="InterPro" id="IPR030802">
    <property type="entry name" value="Permease_MalE"/>
</dbReference>
<dbReference type="EMBL" id="FQVF01000009">
    <property type="protein sequence ID" value="SHF61182.1"/>
    <property type="molecule type" value="Genomic_DNA"/>
</dbReference>
<keyword evidence="11 12" id="KW-0472">Membrane</keyword>
<accession>A0A1M5D307</accession>
<evidence type="ECO:0000256" key="7">
    <source>
        <dbReference type="ARBA" id="ARBA00022475"/>
    </source>
</evidence>
<keyword evidence="9 12" id="KW-0812">Transmembrane</keyword>
<keyword evidence="10 12" id="KW-1133">Transmembrane helix</keyword>
<evidence type="ECO:0000256" key="1">
    <source>
        <dbReference type="ARBA" id="ARBA00002460"/>
    </source>
</evidence>
<dbReference type="AlphaFoldDB" id="A0A1M5D307"/>
<feature type="transmembrane region" description="Helical" evidence="12">
    <location>
        <begin position="198"/>
        <end position="217"/>
    </location>
</feature>
<evidence type="ECO:0000313" key="13">
    <source>
        <dbReference type="EMBL" id="SHF61182.1"/>
    </source>
</evidence>
<dbReference type="Pfam" id="PF02405">
    <property type="entry name" value="MlaE"/>
    <property type="match status" value="1"/>
</dbReference>
<evidence type="ECO:0000256" key="5">
    <source>
        <dbReference type="ARBA" id="ARBA00020857"/>
    </source>
</evidence>
<dbReference type="NCBIfam" id="NF033619">
    <property type="entry name" value="perm_MlaE_1"/>
    <property type="match status" value="1"/>
</dbReference>
<evidence type="ECO:0000256" key="8">
    <source>
        <dbReference type="ARBA" id="ARBA00022519"/>
    </source>
</evidence>
<evidence type="ECO:0000256" key="4">
    <source>
        <dbReference type="ARBA" id="ARBA00011380"/>
    </source>
</evidence>
<dbReference type="InterPro" id="IPR053408">
    <property type="entry name" value="MlaE_Permease"/>
</dbReference>
<reference evidence="14" key="1">
    <citation type="submission" date="2016-11" db="EMBL/GenBank/DDBJ databases">
        <authorList>
            <person name="Varghese N."/>
            <person name="Submissions S."/>
        </authorList>
    </citation>
    <scope>NUCLEOTIDE SEQUENCE [LARGE SCALE GENOMIC DNA]</scope>
    <source>
        <strain evidence="14">DSM 16579</strain>
    </source>
</reference>
<evidence type="ECO:0000313" key="14">
    <source>
        <dbReference type="Proteomes" id="UP000184517"/>
    </source>
</evidence>
<comment type="caution">
    <text evidence="12">Lacks conserved residue(s) required for the propagation of feature annotation.</text>
</comment>
<comment type="subunit">
    <text evidence="4">The complex is composed of two ATP-binding proteins (MlaF), two transmembrane proteins (MlaE), two cytoplasmic solute-binding proteins (MlaB) and six periplasmic solute-binding proteins (MlaD).</text>
</comment>
<keyword evidence="14" id="KW-1185">Reference proteome</keyword>
<dbReference type="Proteomes" id="UP000184517">
    <property type="component" value="Unassembled WGS sequence"/>
</dbReference>
<feature type="transmembrane region" description="Helical" evidence="12">
    <location>
        <begin position="47"/>
        <end position="69"/>
    </location>
</feature>
<evidence type="ECO:0000256" key="3">
    <source>
        <dbReference type="ARBA" id="ARBA00007556"/>
    </source>
</evidence>
<comment type="similarity">
    <text evidence="3 12">Belongs to the MlaE permease family.</text>
</comment>
<keyword evidence="6" id="KW-0813">Transport</keyword>
<evidence type="ECO:0000256" key="11">
    <source>
        <dbReference type="ARBA" id="ARBA00023136"/>
    </source>
</evidence>
<dbReference type="GO" id="GO:0043190">
    <property type="term" value="C:ATP-binding cassette (ABC) transporter complex"/>
    <property type="evidence" value="ECO:0007669"/>
    <property type="project" value="InterPro"/>
</dbReference>
<dbReference type="OrthoDB" id="9806241at2"/>
<sequence length="260" mass="27855">MKSIELLGASLLDWLEAVGRAGIFLVQSIFRLPVRFKESVNLLVKQLYSVGVLSLVIIIVSGAFIGMVLSLQGYSILAKFGSEEAVGQLLALSLLRELSPVVTALLFAGRAGSSLTAEIGLMKATEQLSSFEMMGVDPLRRVIAPRFIAGVICLPILSLIFSASGILGGHLVSVEWLGVYDGAFWSSMQQSVYFDTDIMNGLIKALCFSVVVTWIAVYQGYECVPTSEGIGKATTRTVVLGSLAILALDFILTAAMFGDF</sequence>
<evidence type="ECO:0000256" key="10">
    <source>
        <dbReference type="ARBA" id="ARBA00022989"/>
    </source>
</evidence>
<evidence type="ECO:0000256" key="2">
    <source>
        <dbReference type="ARBA" id="ARBA00004429"/>
    </source>
</evidence>
<evidence type="ECO:0000256" key="9">
    <source>
        <dbReference type="ARBA" id="ARBA00022692"/>
    </source>
</evidence>
<proteinExistence type="inferred from homology"/>
<comment type="subcellular location">
    <subcellularLocation>
        <location evidence="2 12">Cell inner membrane</location>
        <topology evidence="2 12">Multi-pass membrane protein</topology>
    </subcellularLocation>
</comment>
<name>A0A1M5D307_9GAMM</name>
<organism evidence="13 14">
    <name type="scientific">Marinomonas polaris DSM 16579</name>
    <dbReference type="NCBI Taxonomy" id="1122206"/>
    <lineage>
        <taxon>Bacteria</taxon>
        <taxon>Pseudomonadati</taxon>
        <taxon>Pseudomonadota</taxon>
        <taxon>Gammaproteobacteria</taxon>
        <taxon>Oceanospirillales</taxon>
        <taxon>Oceanospirillaceae</taxon>
        <taxon>Marinomonas</taxon>
    </lineage>
</organism>
<dbReference type="InterPro" id="IPR003453">
    <property type="entry name" value="ABC_MlaE_roteobac"/>
</dbReference>
<comment type="function">
    <text evidence="1">Part of the ABC transporter complex MlaFEDB, which is involved in a phospholipid transport pathway that maintains lipid asymmetry in the outer membrane by retrograde trafficking of phospholipids from the outer membrane to the inner membrane. Probably responsible for the translocation of the substrate across the membrane.</text>
</comment>
<dbReference type="STRING" id="1122206.SAMN02745753_02328"/>
<dbReference type="PANTHER" id="PTHR30188">
    <property type="entry name" value="ABC TRANSPORTER PERMEASE PROTEIN-RELATED"/>
    <property type="match status" value="1"/>
</dbReference>
<protein>
    <recommendedName>
        <fullName evidence="5">Intermembrane phospholipid transport system permease protein MlaE</fullName>
    </recommendedName>
</protein>
<dbReference type="RefSeq" id="WP_072839855.1">
    <property type="nucleotide sequence ID" value="NZ_FQVF01000009.1"/>
</dbReference>
<keyword evidence="7" id="KW-1003">Cell membrane</keyword>
<dbReference type="GO" id="GO:0005548">
    <property type="term" value="F:phospholipid transporter activity"/>
    <property type="evidence" value="ECO:0007669"/>
    <property type="project" value="TreeGrafter"/>
</dbReference>
<dbReference type="NCBIfam" id="TIGR00056">
    <property type="entry name" value="MlaE family lipid ABC transporter permease subunit"/>
    <property type="match status" value="1"/>
</dbReference>